<keyword evidence="4 12" id="KW-0812">Transmembrane</keyword>
<name>A0A3D8QJ91_9EURO</name>
<keyword evidence="9" id="KW-0408">Iron</keyword>
<dbReference type="FunFam" id="1.20.1300.10:FF:000008">
    <property type="entry name" value="Succinate dehydrogenase cytochrome b560 subunit"/>
    <property type="match status" value="1"/>
</dbReference>
<evidence type="ECO:0000256" key="11">
    <source>
        <dbReference type="ARBA" id="ARBA00023136"/>
    </source>
</evidence>
<keyword evidence="8 12" id="KW-1133">Transmembrane helix</keyword>
<evidence type="ECO:0000256" key="8">
    <source>
        <dbReference type="ARBA" id="ARBA00022989"/>
    </source>
</evidence>
<comment type="similarity">
    <text evidence="2">Belongs to the cytochrome b560 family.</text>
</comment>
<dbReference type="GO" id="GO:0006121">
    <property type="term" value="P:mitochondrial electron transport, succinate to ubiquinone"/>
    <property type="evidence" value="ECO:0007669"/>
    <property type="project" value="TreeGrafter"/>
</dbReference>
<comment type="subcellular location">
    <subcellularLocation>
        <location evidence="1">Mitochondrion inner membrane</location>
        <topology evidence="1">Multi-pass membrane protein</topology>
    </subcellularLocation>
</comment>
<evidence type="ECO:0000256" key="9">
    <source>
        <dbReference type="ARBA" id="ARBA00023004"/>
    </source>
</evidence>
<keyword evidence="14" id="KW-1185">Reference proteome</keyword>
<dbReference type="GO" id="GO:0009055">
    <property type="term" value="F:electron transfer activity"/>
    <property type="evidence" value="ECO:0007669"/>
    <property type="project" value="InterPro"/>
</dbReference>
<evidence type="ECO:0000256" key="10">
    <source>
        <dbReference type="ARBA" id="ARBA00023128"/>
    </source>
</evidence>
<dbReference type="AlphaFoldDB" id="A0A3D8QJ91"/>
<dbReference type="SUPFAM" id="SSF81343">
    <property type="entry name" value="Fumarate reductase respiratory complex transmembrane subunits"/>
    <property type="match status" value="1"/>
</dbReference>
<dbReference type="GO" id="GO:0046872">
    <property type="term" value="F:metal ion binding"/>
    <property type="evidence" value="ECO:0007669"/>
    <property type="project" value="UniProtKB-KW"/>
</dbReference>
<dbReference type="Gene3D" id="1.20.1300.10">
    <property type="entry name" value="Fumarate reductase/succinate dehydrogenase, transmembrane subunit"/>
    <property type="match status" value="1"/>
</dbReference>
<keyword evidence="11 12" id="KW-0472">Membrane</keyword>
<sequence>MLSQKVAQQSLRRLAVQQPYAMRWTLMNAASPAAVAMGRNVQMIQTRFAATNTKTSDPTKILAEQRLRRPVAPHLTIYRPQITWLMSGLNRITGLMLSGPLYLFATAYLAAPLFGWHLESASLAAAFAALPLAAQLSFKTFFALPFTYHSFNGLRHLMWDAGRGITNKQVIQTGWAVVGVSVVSALWLAFL</sequence>
<gene>
    <name evidence="13" type="ORF">DSM5745_10521</name>
</gene>
<dbReference type="PANTHER" id="PTHR10978">
    <property type="entry name" value="SUCCINATE DEHYDROGENASE CYTOCHROME B560 SUBUNIT"/>
    <property type="match status" value="1"/>
</dbReference>
<evidence type="ECO:0000313" key="14">
    <source>
        <dbReference type="Proteomes" id="UP000256690"/>
    </source>
</evidence>
<dbReference type="NCBIfam" id="TIGR02970">
    <property type="entry name" value="succ_dehyd_cytB"/>
    <property type="match status" value="1"/>
</dbReference>
<feature type="transmembrane region" description="Helical" evidence="12">
    <location>
        <begin position="92"/>
        <end position="111"/>
    </location>
</feature>
<dbReference type="PROSITE" id="PS01001">
    <property type="entry name" value="SDH_CYT_2"/>
    <property type="match status" value="1"/>
</dbReference>
<dbReference type="OrthoDB" id="588261at2759"/>
<proteinExistence type="inferred from homology"/>
<feature type="transmembrane region" description="Helical" evidence="12">
    <location>
        <begin position="169"/>
        <end position="190"/>
    </location>
</feature>
<dbReference type="Pfam" id="PF01127">
    <property type="entry name" value="Sdh_cyt"/>
    <property type="match status" value="1"/>
</dbReference>
<dbReference type="CDD" id="cd03499">
    <property type="entry name" value="SQR_TypeC_SdhC"/>
    <property type="match status" value="1"/>
</dbReference>
<dbReference type="GO" id="GO:0006099">
    <property type="term" value="P:tricarboxylic acid cycle"/>
    <property type="evidence" value="ECO:0007669"/>
    <property type="project" value="InterPro"/>
</dbReference>
<dbReference type="EMBL" id="PVWQ01000016">
    <property type="protein sequence ID" value="RDW61849.1"/>
    <property type="molecule type" value="Genomic_DNA"/>
</dbReference>
<dbReference type="RefSeq" id="XP_026598980.1">
    <property type="nucleotide sequence ID" value="XM_026752537.1"/>
</dbReference>
<dbReference type="GO" id="GO:0005743">
    <property type="term" value="C:mitochondrial inner membrane"/>
    <property type="evidence" value="ECO:0007669"/>
    <property type="project" value="UniProtKB-SubCell"/>
</dbReference>
<keyword evidence="10" id="KW-0496">Mitochondrion</keyword>
<comment type="caution">
    <text evidence="13">The sequence shown here is derived from an EMBL/GenBank/DDBJ whole genome shotgun (WGS) entry which is preliminary data.</text>
</comment>
<dbReference type="InterPro" id="IPR000701">
    <property type="entry name" value="SuccDH_FuR_B_TM-su"/>
</dbReference>
<accession>A0A3D8QJ91</accession>
<keyword evidence="3" id="KW-0349">Heme</keyword>
<keyword evidence="6" id="KW-0999">Mitochondrion inner membrane</keyword>
<evidence type="ECO:0000256" key="5">
    <source>
        <dbReference type="ARBA" id="ARBA00022723"/>
    </source>
</evidence>
<evidence type="ECO:0000313" key="13">
    <source>
        <dbReference type="EMBL" id="RDW61849.1"/>
    </source>
</evidence>
<evidence type="ECO:0000256" key="1">
    <source>
        <dbReference type="ARBA" id="ARBA00004448"/>
    </source>
</evidence>
<evidence type="ECO:0000256" key="3">
    <source>
        <dbReference type="ARBA" id="ARBA00022617"/>
    </source>
</evidence>
<evidence type="ECO:0000256" key="6">
    <source>
        <dbReference type="ARBA" id="ARBA00022792"/>
    </source>
</evidence>
<keyword evidence="5" id="KW-0479">Metal-binding</keyword>
<dbReference type="InterPro" id="IPR018495">
    <property type="entry name" value="Succ_DH_cyt_bsu_CS"/>
</dbReference>
<dbReference type="Proteomes" id="UP000256690">
    <property type="component" value="Unassembled WGS sequence"/>
</dbReference>
<feature type="transmembrane region" description="Helical" evidence="12">
    <location>
        <begin position="123"/>
        <end position="148"/>
    </location>
</feature>
<evidence type="ECO:0000256" key="2">
    <source>
        <dbReference type="ARBA" id="ARBA00007244"/>
    </source>
</evidence>
<organism evidence="13 14">
    <name type="scientific">Aspergillus mulundensis</name>
    <dbReference type="NCBI Taxonomy" id="1810919"/>
    <lineage>
        <taxon>Eukaryota</taxon>
        <taxon>Fungi</taxon>
        <taxon>Dikarya</taxon>
        <taxon>Ascomycota</taxon>
        <taxon>Pezizomycotina</taxon>
        <taxon>Eurotiomycetes</taxon>
        <taxon>Eurotiomycetidae</taxon>
        <taxon>Eurotiales</taxon>
        <taxon>Aspergillaceae</taxon>
        <taxon>Aspergillus</taxon>
        <taxon>Aspergillus subgen. Nidulantes</taxon>
    </lineage>
</organism>
<evidence type="ECO:0000256" key="4">
    <source>
        <dbReference type="ARBA" id="ARBA00022692"/>
    </source>
</evidence>
<dbReference type="InterPro" id="IPR014314">
    <property type="entry name" value="Succ_DH_cytb556"/>
</dbReference>
<evidence type="ECO:0000256" key="12">
    <source>
        <dbReference type="SAM" id="Phobius"/>
    </source>
</evidence>
<dbReference type="PANTHER" id="PTHR10978:SF5">
    <property type="entry name" value="SUCCINATE DEHYDROGENASE CYTOCHROME B560 SUBUNIT, MITOCHONDRIAL"/>
    <property type="match status" value="1"/>
</dbReference>
<dbReference type="InterPro" id="IPR034804">
    <property type="entry name" value="SQR/QFR_C/D"/>
</dbReference>
<reference evidence="13 14" key="1">
    <citation type="journal article" date="2018" name="IMA Fungus">
        <title>IMA Genome-F 9: Draft genome sequence of Annulohypoxylon stygium, Aspergillus mulundensis, Berkeleyomyces basicola (syn. Thielaviopsis basicola), Ceratocystis smalleyi, two Cercospora beticola strains, Coleophoma cylindrospora, Fusarium fracticaudum, Phialophora cf. hyalina, and Morchella septimelata.</title>
        <authorList>
            <person name="Wingfield B.D."/>
            <person name="Bills G.F."/>
            <person name="Dong Y."/>
            <person name="Huang W."/>
            <person name="Nel W.J."/>
            <person name="Swalarsk-Parry B.S."/>
            <person name="Vaghefi N."/>
            <person name="Wilken P.M."/>
            <person name="An Z."/>
            <person name="de Beer Z.W."/>
            <person name="De Vos L."/>
            <person name="Chen L."/>
            <person name="Duong T.A."/>
            <person name="Gao Y."/>
            <person name="Hammerbacher A."/>
            <person name="Kikkert J.R."/>
            <person name="Li Y."/>
            <person name="Li H."/>
            <person name="Li K."/>
            <person name="Li Q."/>
            <person name="Liu X."/>
            <person name="Ma X."/>
            <person name="Naidoo K."/>
            <person name="Pethybridge S.J."/>
            <person name="Sun J."/>
            <person name="Steenkamp E.T."/>
            <person name="van der Nest M.A."/>
            <person name="van Wyk S."/>
            <person name="Wingfield M.J."/>
            <person name="Xiong C."/>
            <person name="Yue Q."/>
            <person name="Zhang X."/>
        </authorList>
    </citation>
    <scope>NUCLEOTIDE SEQUENCE [LARGE SCALE GENOMIC DNA]</scope>
    <source>
        <strain evidence="13 14">DSM 5745</strain>
    </source>
</reference>
<dbReference type="STRING" id="1810919.A0A3D8QJ91"/>
<evidence type="ECO:0000256" key="7">
    <source>
        <dbReference type="ARBA" id="ARBA00022946"/>
    </source>
</evidence>
<protein>
    <submittedName>
        <fullName evidence="13">Uncharacterized protein</fullName>
    </submittedName>
</protein>
<keyword evidence="7" id="KW-0809">Transit peptide</keyword>
<dbReference type="GeneID" id="38120891"/>